<dbReference type="Proteomes" id="UP000233769">
    <property type="component" value="Chromosome tk0001"/>
</dbReference>
<evidence type="ECO:0000313" key="2">
    <source>
        <dbReference type="Proteomes" id="UP000233769"/>
    </source>
</evidence>
<evidence type="ECO:0000313" key="1">
    <source>
        <dbReference type="EMBL" id="SOR32003.1"/>
    </source>
</evidence>
<name>A0A2N9AXG1_METEX</name>
<protein>
    <submittedName>
        <fullName evidence="1">Uncharacterized protein</fullName>
    </submittedName>
</protein>
<organism evidence="1 2">
    <name type="scientific">Methylorubrum extorquens</name>
    <name type="common">Methylobacterium dichloromethanicum</name>
    <name type="synonym">Methylobacterium extorquens</name>
    <dbReference type="NCBI Taxonomy" id="408"/>
    <lineage>
        <taxon>Bacteria</taxon>
        <taxon>Pseudomonadati</taxon>
        <taxon>Pseudomonadota</taxon>
        <taxon>Alphaproteobacteria</taxon>
        <taxon>Hyphomicrobiales</taxon>
        <taxon>Methylobacteriaceae</taxon>
        <taxon>Methylorubrum</taxon>
    </lineage>
</organism>
<reference evidence="2" key="1">
    <citation type="submission" date="2017-10" db="EMBL/GenBank/DDBJ databases">
        <authorList>
            <person name="Regsiter A."/>
            <person name="William W."/>
        </authorList>
    </citation>
    <scope>NUCLEOTIDE SEQUENCE [LARGE SCALE GENOMIC DNA]</scope>
</reference>
<accession>A0A2N9AXG1</accession>
<gene>
    <name evidence="1" type="ORF">TK0001_5437</name>
</gene>
<proteinExistence type="predicted"/>
<dbReference type="EMBL" id="LT962688">
    <property type="protein sequence ID" value="SOR32003.1"/>
    <property type="molecule type" value="Genomic_DNA"/>
</dbReference>
<dbReference type="AlphaFoldDB" id="A0A2N9AXG1"/>
<sequence>MNAFVEQFEEAFVHRNEGSDTEVATDALLRSMVESERVGLTFSAVRDGGVLTTWQVPGRAQLGPDLGRVGADLTGDSYWRELLRLGERIHAVGGLDALDEANMYIVHMDPQHSDWRAMVLESVWFNIGREY</sequence>